<dbReference type="PANTHER" id="PTHR10039:SF14">
    <property type="entry name" value="NACHT DOMAIN-CONTAINING PROTEIN"/>
    <property type="match status" value="1"/>
</dbReference>
<dbReference type="Pfam" id="PF07676">
    <property type="entry name" value="PD40"/>
    <property type="match status" value="1"/>
</dbReference>
<dbReference type="PANTHER" id="PTHR10039">
    <property type="entry name" value="AMELOGENIN"/>
    <property type="match status" value="1"/>
</dbReference>
<evidence type="ECO:0000256" key="1">
    <source>
        <dbReference type="ARBA" id="ARBA00022737"/>
    </source>
</evidence>
<feature type="region of interest" description="Disordered" evidence="2">
    <location>
        <begin position="220"/>
        <end position="282"/>
    </location>
</feature>
<proteinExistence type="predicted"/>
<name>A0A8H4GT14_9EURO</name>
<protein>
    <recommendedName>
        <fullName evidence="3">NACHT domain-containing protein</fullName>
    </recommendedName>
</protein>
<dbReference type="InterPro" id="IPR027417">
    <property type="entry name" value="P-loop_NTPase"/>
</dbReference>
<dbReference type="InterPro" id="IPR056884">
    <property type="entry name" value="NPHP3-like_N"/>
</dbReference>
<accession>A0A8H4GT14</accession>
<dbReference type="InterPro" id="IPR054471">
    <property type="entry name" value="GPIID_WHD"/>
</dbReference>
<reference evidence="4" key="2">
    <citation type="submission" date="2020-04" db="EMBL/GenBank/DDBJ databases">
        <authorList>
            <person name="Santos R.A.C."/>
            <person name="Steenwyk J.L."/>
            <person name="Rivero-Menendez O."/>
            <person name="Mead M.E."/>
            <person name="Silva L.P."/>
            <person name="Bastos R.W."/>
            <person name="Alastruey-Izquierdo A."/>
            <person name="Goldman G.H."/>
            <person name="Rokas A."/>
        </authorList>
    </citation>
    <scope>NUCLEOTIDE SEQUENCE</scope>
    <source>
        <strain evidence="4">CNM-CM6805</strain>
    </source>
</reference>
<dbReference type="SUPFAM" id="SSF52540">
    <property type="entry name" value="P-loop containing nucleoside triphosphate hydrolases"/>
    <property type="match status" value="1"/>
</dbReference>
<dbReference type="Pfam" id="PF22939">
    <property type="entry name" value="WHD_GPIID"/>
    <property type="match status" value="1"/>
</dbReference>
<dbReference type="InterPro" id="IPR056125">
    <property type="entry name" value="DUF7708"/>
</dbReference>
<dbReference type="InterPro" id="IPR007111">
    <property type="entry name" value="NACHT_NTPase"/>
</dbReference>
<evidence type="ECO:0000313" key="4">
    <source>
        <dbReference type="EMBL" id="KAF4227934.1"/>
    </source>
</evidence>
<dbReference type="PROSITE" id="PS50837">
    <property type="entry name" value="NACHT"/>
    <property type="match status" value="1"/>
</dbReference>
<dbReference type="EMBL" id="JAAAPX010000163">
    <property type="protein sequence ID" value="KAF4227934.1"/>
    <property type="molecule type" value="Genomic_DNA"/>
</dbReference>
<gene>
    <name evidence="4" type="ORF">CNMCM6805_002511</name>
</gene>
<keyword evidence="1" id="KW-0677">Repeat</keyword>
<evidence type="ECO:0000256" key="2">
    <source>
        <dbReference type="SAM" id="MobiDB-lite"/>
    </source>
</evidence>
<evidence type="ECO:0000259" key="3">
    <source>
        <dbReference type="PROSITE" id="PS50837"/>
    </source>
</evidence>
<reference evidence="4" key="1">
    <citation type="journal article" date="2020" name="bioRxiv">
        <title>Genomic and phenotypic heterogeneity of clinical isolates of the human pathogens Aspergillus fumigatus, Aspergillus lentulus and Aspergillus fumigatiaffinis.</title>
        <authorList>
            <person name="dos Santos R.A.C."/>
            <person name="Steenwyk J.L."/>
            <person name="Rivero-Menendez O."/>
            <person name="Mead M.E."/>
            <person name="Silva L.P."/>
            <person name="Bastos R.W."/>
            <person name="Alastruey-Izquierdo A."/>
            <person name="Goldman G.H."/>
            <person name="Rokas A."/>
        </authorList>
    </citation>
    <scope>NUCLEOTIDE SEQUENCE</scope>
    <source>
        <strain evidence="4">CNM-CM6805</strain>
    </source>
</reference>
<evidence type="ECO:0000313" key="5">
    <source>
        <dbReference type="Proteomes" id="UP000653565"/>
    </source>
</evidence>
<keyword evidence="5" id="KW-1185">Reference proteome</keyword>
<dbReference type="InterPro" id="IPR011659">
    <property type="entry name" value="WD40"/>
</dbReference>
<dbReference type="Pfam" id="PF24809">
    <property type="entry name" value="DUF7708"/>
    <property type="match status" value="1"/>
</dbReference>
<sequence>MVEPKRADPALTDALSEFAQAAGLQGGIAPASASEVFQIVEDVNRKFQSSSPKTVKFSQKLSPCLESINRFSSVIDTFIQSNPTISGLVWGSLKFLLQGAMQFTSYLERLGEMFEEFGQFFPVVSEYETIFQSSDTVRAAVLHLYTDVVHFFIRAVKFLKRKPRDLIFRTLVKPFEHDYAQILKSYQTHRNELQIVALAAMERNARKERELAEIARTAAEEERKRAEEERVAAENERKEATAERQRAEQARTDIREEIKRQEAHRKEASRAREEVREETKNQEVHRTVVQGQLKGLESDSMMRWLDPPDYESMLSQTVRQRQEDTVLWIERHPKYLSWRQYANWTRDILWIYGSPGMGKTILAATIVEDLRRLHVAQSPHQTTKRYAVCFFFFDSSNVFEQPEVVMLRALVAQLLHQANKPDPLNQIYLARRSAHASLTELREAFSTLASDCSGVYVVIDGLDDAANASDALQLMLTLLVQVSPVMKLLVTSRPEPDMRRFFHSHPQFELTEDITQPDVRRVVTTRVQSACEDKKIRASDPNLRQDIVDALVSSSSGVFLWATMQVKHLQTLRVQTDRTLRAAVRNLPSGVADIYSRILAKINSYAEEDRLLAEELLRWVVCARRPLNVSELCCALAIEIGDEELNLDNVPTNTSEIADACSPLLSVGDKGTVSLVHSTVAQFLLDPSNKASVPVGTDRYFIEQTKAHTMLAEKCISYLSLLSFRNRISGSQTLAKITHEEIHAFPLLEYAALNWWKHVAHSSVSNSSAKRLVDLMFNFAKSSQGLTWLEVSITLSLSLEHLHTVSTQLRAWLRRLEFDHEHIKDLKLWLEGLVDLTRVWDSILIESPFELRSTVKKFSTEGQFFQKHFGSDFIGDIGPPPASLRRTNTNPTVAEGNTFDILIDDEEGYVLHPSGKLRFQFTWDIMQSNGTNSLRYTIHSESPITRRQFKKVEFAHEISWKLPQGFHLGLHSVAFSPDWDYMAIATVESVRGLRTGRRDESKTTIRVFLWRVRDLDEPGEEMLFGLPWILPTKGSDGNVYSGYVGQGQYDSFRGSRCAVAFREVKSTLYLQTPFGAADVETGASLEHSRYLQSVVTQPTVSQCTFSPDGRRIAMVRNHTDFEIANIDGSNVCATKLNGEICEILSISRTGRYVAICLNLPATSSQLTQSRLVVLDTVTNTLQVLLTGTQERRFDEVSFKLRGWLSWSQWAAQGRYVKYIPKGLAPVRPDRHCIQVYSVFNWLVGGASSELYIEPDIDYLLDPQEQRWDLVQPATVKRELPLSSSATYLFSDRTIRLSDSSFVLSVGFSPQDEHCCILTSKQTVLLPSSLQPSSLAYAPPTAGKQEKTTYRTYTRLFDHNRKLGCFQLSYHGTEGRWMDYLDYKTHDIAKSITARVFIWDLCGTPRLVRDQLLQLDEVEINILRYAQYRRPDVAFHPACDRMAIFNVVYNLDLITSSSVEYQIYHETNKFHPDIAAGRTNNAWQVSFSPDGKYVAFAVTASTRTPGLFGKRGEITNAVVLFETDKPSTPLCSPISSHKGDTLAMGSYLKYDDFKFIPTPSGNQIYGHPSQTGHPGFWDRLDTNTHTPQPTNLLEPGKIQLTGLAHNTRHITGIIAAPAPATSTSTSTSDGPTFTFTKKTILQLPPSTHLHQNTARVVQRANDYLVILLFQDGPVHLNNTNTRGSASASASTSETEIENLVKPILIPVDAKELAARPVSPLKARDVDDIHPLLTIPQGS</sequence>
<dbReference type="SUPFAM" id="SSF82171">
    <property type="entry name" value="DPP6 N-terminal domain-like"/>
    <property type="match status" value="1"/>
</dbReference>
<comment type="caution">
    <text evidence="4">The sequence shown here is derived from an EMBL/GenBank/DDBJ whole genome shotgun (WGS) entry which is preliminary data.</text>
</comment>
<organism evidence="4 5">
    <name type="scientific">Aspergillus fumigatiaffinis</name>
    <dbReference type="NCBI Taxonomy" id="340414"/>
    <lineage>
        <taxon>Eukaryota</taxon>
        <taxon>Fungi</taxon>
        <taxon>Dikarya</taxon>
        <taxon>Ascomycota</taxon>
        <taxon>Pezizomycotina</taxon>
        <taxon>Eurotiomycetes</taxon>
        <taxon>Eurotiomycetidae</taxon>
        <taxon>Eurotiales</taxon>
        <taxon>Aspergillaceae</taxon>
        <taxon>Aspergillus</taxon>
        <taxon>Aspergillus subgen. Fumigati</taxon>
    </lineage>
</organism>
<dbReference type="Proteomes" id="UP000653565">
    <property type="component" value="Unassembled WGS sequence"/>
</dbReference>
<dbReference type="Gene3D" id="3.40.50.300">
    <property type="entry name" value="P-loop containing nucleotide triphosphate hydrolases"/>
    <property type="match status" value="1"/>
</dbReference>
<dbReference type="Pfam" id="PF24883">
    <property type="entry name" value="NPHP3_N"/>
    <property type="match status" value="1"/>
</dbReference>
<feature type="domain" description="NACHT" evidence="3">
    <location>
        <begin position="347"/>
        <end position="494"/>
    </location>
</feature>